<dbReference type="SMART" id="SM00490">
    <property type="entry name" value="HELICc"/>
    <property type="match status" value="1"/>
</dbReference>
<evidence type="ECO:0000256" key="3">
    <source>
        <dbReference type="ARBA" id="ARBA00023125"/>
    </source>
</evidence>
<keyword evidence="3" id="KW-0238">DNA-binding</keyword>
<evidence type="ECO:0000256" key="1">
    <source>
        <dbReference type="ARBA" id="ARBA00022741"/>
    </source>
</evidence>
<dbReference type="InterPro" id="IPR027417">
    <property type="entry name" value="P-loop_NTPase"/>
</dbReference>
<dbReference type="Proteomes" id="UP001597251">
    <property type="component" value="Unassembled WGS sequence"/>
</dbReference>
<dbReference type="GO" id="GO:0004386">
    <property type="term" value="F:helicase activity"/>
    <property type="evidence" value="ECO:0007669"/>
    <property type="project" value="UniProtKB-KW"/>
</dbReference>
<protein>
    <submittedName>
        <fullName evidence="6">DEAD/DEAH box helicase</fullName>
    </submittedName>
</protein>
<proteinExistence type="predicted"/>
<dbReference type="SMART" id="SM00487">
    <property type="entry name" value="DEXDc"/>
    <property type="match status" value="1"/>
</dbReference>
<evidence type="ECO:0000313" key="6">
    <source>
        <dbReference type="EMBL" id="MFD1418382.1"/>
    </source>
</evidence>
<dbReference type="Pfam" id="PF00271">
    <property type="entry name" value="Helicase_C"/>
    <property type="match status" value="1"/>
</dbReference>
<dbReference type="InterPro" id="IPR006935">
    <property type="entry name" value="Helicase/UvrB_N"/>
</dbReference>
<feature type="domain" description="Helicase ATP-binding" evidence="4">
    <location>
        <begin position="110"/>
        <end position="262"/>
    </location>
</feature>
<gene>
    <name evidence="6" type="ORF">ACFQ42_06490</name>
</gene>
<dbReference type="InterPro" id="IPR001650">
    <property type="entry name" value="Helicase_C-like"/>
</dbReference>
<evidence type="ECO:0000256" key="2">
    <source>
        <dbReference type="ARBA" id="ARBA00022840"/>
    </source>
</evidence>
<dbReference type="InterPro" id="IPR014001">
    <property type="entry name" value="Helicase_ATP-bd"/>
</dbReference>
<accession>A0ABW4BV20</accession>
<dbReference type="PANTHER" id="PTHR30580:SF1">
    <property type="entry name" value="COMF OPERON PROTEIN 1"/>
    <property type="match status" value="1"/>
</dbReference>
<dbReference type="Pfam" id="PF04851">
    <property type="entry name" value="ResIII"/>
    <property type="match status" value="1"/>
</dbReference>
<dbReference type="PANTHER" id="PTHR30580">
    <property type="entry name" value="PRIMOSOMAL PROTEIN N"/>
    <property type="match status" value="1"/>
</dbReference>
<dbReference type="Gene3D" id="3.40.50.300">
    <property type="entry name" value="P-loop containing nucleotide triphosphate hydrolases"/>
    <property type="match status" value="2"/>
</dbReference>
<keyword evidence="6" id="KW-0347">Helicase</keyword>
<comment type="caution">
    <text evidence="6">The sequence shown here is derived from an EMBL/GenBank/DDBJ whole genome shotgun (WGS) entry which is preliminary data.</text>
</comment>
<dbReference type="PROSITE" id="PS51194">
    <property type="entry name" value="HELICASE_CTER"/>
    <property type="match status" value="1"/>
</dbReference>
<dbReference type="RefSeq" id="WP_125677504.1">
    <property type="nucleotide sequence ID" value="NZ_JBHTOI010000040.1"/>
</dbReference>
<dbReference type="PROSITE" id="PS51192">
    <property type="entry name" value="HELICASE_ATP_BIND_1"/>
    <property type="match status" value="1"/>
</dbReference>
<sequence>MNNLNEFLGGRILDLKTLNPEIVGQLLELGSTIVPATFEKQQQLFCSRCLMRINNNNGSYCRSCLNMGKINTTDQLLISSTRLNFGFQKRPMTWNGTLTQSQQKVSKELIEAFYNQIDHLIWAVTGAGKTEMTFPLLSEIISSGKRVAFCSPRVDVCIELFPRISDAFPKTTIGLFHGKSEQPYMATQIVIATTHQLVRFEKAFDVLIVDEVDSYPLAGNIMLERAIDKSVKEIGNTYYLSATPPKELLEKVTAGQLGISKLYQRFHGHPLPEPKCHLLYKATNFLKINPRVKFTIKKLLNDNQRFMLFFPNIPQMKDFEKKLQQRFPKLKLISVSSKDPDRLKKVQLFRKNQVQAILTTTILERGVTFKNVTVIVIDADSQEFSKTSLIQIAGRAGRAADTYDDEVHFYYQNYNIQIKMACAEIKYLNWCAKNV</sequence>
<organism evidence="6 7">
    <name type="scientific">Companilactobacillus keshanensis</name>
    <dbReference type="NCBI Taxonomy" id="2486003"/>
    <lineage>
        <taxon>Bacteria</taxon>
        <taxon>Bacillati</taxon>
        <taxon>Bacillota</taxon>
        <taxon>Bacilli</taxon>
        <taxon>Lactobacillales</taxon>
        <taxon>Lactobacillaceae</taxon>
        <taxon>Companilactobacillus</taxon>
    </lineage>
</organism>
<dbReference type="SUPFAM" id="SSF52540">
    <property type="entry name" value="P-loop containing nucleoside triphosphate hydrolases"/>
    <property type="match status" value="1"/>
</dbReference>
<evidence type="ECO:0000259" key="5">
    <source>
        <dbReference type="PROSITE" id="PS51194"/>
    </source>
</evidence>
<evidence type="ECO:0000259" key="4">
    <source>
        <dbReference type="PROSITE" id="PS51192"/>
    </source>
</evidence>
<dbReference type="EMBL" id="JBHTOI010000040">
    <property type="protein sequence ID" value="MFD1418382.1"/>
    <property type="molecule type" value="Genomic_DNA"/>
</dbReference>
<name>A0ABW4BV20_9LACO</name>
<reference evidence="7" key="1">
    <citation type="journal article" date="2019" name="Int. J. Syst. Evol. Microbiol.">
        <title>The Global Catalogue of Microorganisms (GCM) 10K type strain sequencing project: providing services to taxonomists for standard genome sequencing and annotation.</title>
        <authorList>
            <consortium name="The Broad Institute Genomics Platform"/>
            <consortium name="The Broad Institute Genome Sequencing Center for Infectious Disease"/>
            <person name="Wu L."/>
            <person name="Ma J."/>
        </authorList>
    </citation>
    <scope>NUCLEOTIDE SEQUENCE [LARGE SCALE GENOMIC DNA]</scope>
    <source>
        <strain evidence="7">CCM 8936</strain>
    </source>
</reference>
<keyword evidence="2" id="KW-0067">ATP-binding</keyword>
<feature type="domain" description="Helicase C-terminal" evidence="5">
    <location>
        <begin position="291"/>
        <end position="435"/>
    </location>
</feature>
<keyword evidence="7" id="KW-1185">Reference proteome</keyword>
<keyword evidence="1" id="KW-0547">Nucleotide-binding</keyword>
<keyword evidence="6" id="KW-0378">Hydrolase</keyword>
<evidence type="ECO:0000313" key="7">
    <source>
        <dbReference type="Proteomes" id="UP001597251"/>
    </source>
</evidence>